<evidence type="ECO:0000256" key="1">
    <source>
        <dbReference type="SAM" id="SignalP"/>
    </source>
</evidence>
<dbReference type="AlphaFoldDB" id="A0AAP2GKN3"/>
<keyword evidence="5" id="KW-1185">Reference proteome</keyword>
<dbReference type="RefSeq" id="WP_254092436.1">
    <property type="nucleotide sequence ID" value="NZ_JAHESC010000037.1"/>
</dbReference>
<dbReference type="Pfam" id="PF12969">
    <property type="entry name" value="DUF3857"/>
    <property type="match status" value="1"/>
</dbReference>
<proteinExistence type="predicted"/>
<dbReference type="Proteomes" id="UP001319180">
    <property type="component" value="Unassembled WGS sequence"/>
</dbReference>
<dbReference type="Pfam" id="PF01841">
    <property type="entry name" value="Transglut_core"/>
    <property type="match status" value="1"/>
</dbReference>
<evidence type="ECO:0000313" key="4">
    <source>
        <dbReference type="EMBL" id="MBT1689213.1"/>
    </source>
</evidence>
<sequence>MHLSIHRLHIAGKNAVLAVAMLLLPVLATAQKNTNAERAAALRARFKDAKLASYGYRSEYTFDIRNSTLQATLKEQLDIISLDGSVTYNRPVFYNDNITVGDTEVNYASGKSVPVSKTCGNYEVEDVFYSDAKVCAYKFFLLSPGTEVTFTSRETYTDTRYLTKIFFHDELPVEERTITFSIPNSATVEFIEKNFEGYGITRTVTPDGSRKLYRYTAKDLKAMKGEPHSLGPLHNYPHLVVISKDFTASNVKTNVIASVDDLYKWYASLVKEVKNDQAPLKAEVARLTATAKTPEEKIKAIYYWVQDNIKYIAFEDGIAGLKPDAAQNVYNNRYGDCKGMANLTKEMLKIAGFDARITWIGTNRIPYGYEVPSLAVDNHMICTVAVGDKQYILDATEKYIALGMHGERIQGKEMLIENGDKFIVKKVPVAGADQNLILQEESLVLEGDLLRGQGAMTIHGESKKNILYMSTNIRQEDQHKLFDNLVVPDYTNADQVKVTNTPPVDREKAMEIKYTYGLTNKVTRFDSELYIDVDWNKAFKNLKMEDERQSDYYFNRKINTKVTKKLTLPKGYAVTHLPKGLRKNSDDFSILVSFEQKGSELLYTNQVIIHHGRIKKSDFATWNAAIQELNEVYNDQVVLTKQN</sequence>
<dbReference type="InterPro" id="IPR024618">
    <property type="entry name" value="DUF3857"/>
</dbReference>
<name>A0AAP2GKN3_9BACT</name>
<comment type="caution">
    <text evidence="4">The sequence shown here is derived from an EMBL/GenBank/DDBJ whole genome shotgun (WGS) entry which is preliminary data.</text>
</comment>
<dbReference type="Gene3D" id="2.60.40.3140">
    <property type="match status" value="1"/>
</dbReference>
<evidence type="ECO:0000259" key="2">
    <source>
        <dbReference type="Pfam" id="PF01841"/>
    </source>
</evidence>
<feature type="domain" description="DUF3857" evidence="3">
    <location>
        <begin position="125"/>
        <end position="223"/>
    </location>
</feature>
<dbReference type="Gene3D" id="2.60.120.1130">
    <property type="match status" value="1"/>
</dbReference>
<feature type="domain" description="Transglutaminase-like" evidence="2">
    <location>
        <begin position="285"/>
        <end position="358"/>
    </location>
</feature>
<reference evidence="4 5" key="1">
    <citation type="submission" date="2021-05" db="EMBL/GenBank/DDBJ databases">
        <title>A Polyphasic approach of four new species of the genus Ohtaekwangia: Ohtaekwangia histidinii sp. nov., Ohtaekwangia cretensis sp. nov., Ohtaekwangia indiensis sp. nov., Ohtaekwangia reichenbachii sp. nov. from diverse environment.</title>
        <authorList>
            <person name="Octaviana S."/>
        </authorList>
    </citation>
    <scope>NUCLEOTIDE SEQUENCE [LARGE SCALE GENOMIC DNA]</scope>
    <source>
        <strain evidence="4 5">PWU37</strain>
    </source>
</reference>
<protein>
    <submittedName>
        <fullName evidence="4">Transglutaminase domain-containing protein</fullName>
    </submittedName>
</protein>
<evidence type="ECO:0000313" key="5">
    <source>
        <dbReference type="Proteomes" id="UP001319180"/>
    </source>
</evidence>
<dbReference type="SUPFAM" id="SSF54001">
    <property type="entry name" value="Cysteine proteinases"/>
    <property type="match status" value="1"/>
</dbReference>
<evidence type="ECO:0000259" key="3">
    <source>
        <dbReference type="Pfam" id="PF12969"/>
    </source>
</evidence>
<organism evidence="4 5">
    <name type="scientific">Dawidia soli</name>
    <dbReference type="NCBI Taxonomy" id="2782352"/>
    <lineage>
        <taxon>Bacteria</taxon>
        <taxon>Pseudomonadati</taxon>
        <taxon>Bacteroidota</taxon>
        <taxon>Cytophagia</taxon>
        <taxon>Cytophagales</taxon>
        <taxon>Chryseotaleaceae</taxon>
        <taxon>Dawidia</taxon>
    </lineage>
</organism>
<feature type="chain" id="PRO_5042979043" evidence="1">
    <location>
        <begin position="31"/>
        <end position="643"/>
    </location>
</feature>
<dbReference type="Gene3D" id="3.10.620.30">
    <property type="match status" value="1"/>
</dbReference>
<dbReference type="InterPro" id="IPR038765">
    <property type="entry name" value="Papain-like_cys_pep_sf"/>
</dbReference>
<gene>
    <name evidence="4" type="ORF">KK078_21790</name>
</gene>
<keyword evidence="1" id="KW-0732">Signal</keyword>
<feature type="signal peptide" evidence="1">
    <location>
        <begin position="1"/>
        <end position="30"/>
    </location>
</feature>
<dbReference type="EMBL" id="JAHESC010000037">
    <property type="protein sequence ID" value="MBT1689213.1"/>
    <property type="molecule type" value="Genomic_DNA"/>
</dbReference>
<accession>A0AAP2GKN3</accession>
<dbReference type="InterPro" id="IPR002931">
    <property type="entry name" value="Transglutaminase-like"/>
</dbReference>